<keyword evidence="1" id="KW-0472">Membrane</keyword>
<sequence>MRHVLAALLAVLSGVLAVLAVASYRIDAVLHTPEPLQQIAGSSAEGQALREAAPELVGSAAGQALEDVAPGFAADMVSQVTGSLAGNIVADEGFDQAWSASLEQTRTGWVEQLRAIRTELDAGREVPDDAAQLDLDIGPLAQLSAEVLTSSLRDAVSGLPFGDQIGAMIDDAVAEVPDDLSVTTGFPATEDVSPRQLAFVESVVGYWMWAAGAAVVLFLVALMVAPYRGRSLVWLFGGAAVLAGGAAARWWLQEQFTQATTAAEGTAESAMVEALVGGFRSVLLPDTMWVMVGGAAAVFIGLITAAVTAMTRR</sequence>
<dbReference type="RefSeq" id="WP_278156779.1">
    <property type="nucleotide sequence ID" value="NZ_CP121252.1"/>
</dbReference>
<evidence type="ECO:0000313" key="3">
    <source>
        <dbReference type="Proteomes" id="UP001219037"/>
    </source>
</evidence>
<organism evidence="2 3">
    <name type="scientific">Citricoccus muralis</name>
    <dbReference type="NCBI Taxonomy" id="169134"/>
    <lineage>
        <taxon>Bacteria</taxon>
        <taxon>Bacillati</taxon>
        <taxon>Actinomycetota</taxon>
        <taxon>Actinomycetes</taxon>
        <taxon>Micrococcales</taxon>
        <taxon>Micrococcaceae</taxon>
        <taxon>Citricoccus</taxon>
    </lineage>
</organism>
<dbReference type="EMBL" id="CP121252">
    <property type="protein sequence ID" value="WFP15767.1"/>
    <property type="molecule type" value="Genomic_DNA"/>
</dbReference>
<keyword evidence="1" id="KW-1133">Transmembrane helix</keyword>
<dbReference type="Proteomes" id="UP001219037">
    <property type="component" value="Chromosome"/>
</dbReference>
<protein>
    <recommendedName>
        <fullName evidence="4">Integral membrane protein</fullName>
    </recommendedName>
</protein>
<keyword evidence="1" id="KW-0812">Transmembrane</keyword>
<gene>
    <name evidence="2" type="ORF">P8192_10205</name>
</gene>
<reference evidence="2 3" key="1">
    <citation type="submission" date="2023-04" db="EMBL/GenBank/DDBJ databases">
        <title>Funneling lignin-derived compounds into biodiesel using alkali-halophilic Citricoccus sp. P2.</title>
        <authorList>
            <person name="Luo C.-B."/>
        </authorList>
    </citation>
    <scope>NUCLEOTIDE SEQUENCE [LARGE SCALE GENOMIC DNA]</scope>
    <source>
        <strain evidence="2 3">P2</strain>
    </source>
</reference>
<evidence type="ECO:0000256" key="1">
    <source>
        <dbReference type="SAM" id="Phobius"/>
    </source>
</evidence>
<keyword evidence="3" id="KW-1185">Reference proteome</keyword>
<feature type="transmembrane region" description="Helical" evidence="1">
    <location>
        <begin position="288"/>
        <end position="310"/>
    </location>
</feature>
<feature type="transmembrane region" description="Helical" evidence="1">
    <location>
        <begin position="206"/>
        <end position="225"/>
    </location>
</feature>
<feature type="transmembrane region" description="Helical" evidence="1">
    <location>
        <begin position="232"/>
        <end position="252"/>
    </location>
</feature>
<name>A0ABY8H542_9MICC</name>
<evidence type="ECO:0008006" key="4">
    <source>
        <dbReference type="Google" id="ProtNLM"/>
    </source>
</evidence>
<accession>A0ABY8H542</accession>
<proteinExistence type="predicted"/>
<evidence type="ECO:0000313" key="2">
    <source>
        <dbReference type="EMBL" id="WFP15767.1"/>
    </source>
</evidence>